<dbReference type="EMBL" id="UYRR01000301">
    <property type="protein sequence ID" value="VDK17743.1"/>
    <property type="molecule type" value="Genomic_DNA"/>
</dbReference>
<name>A0A0M3IZ87_ANISI</name>
<keyword evidence="3" id="KW-1185">Reference proteome</keyword>
<reference evidence="4" key="1">
    <citation type="submission" date="2017-02" db="UniProtKB">
        <authorList>
            <consortium name="WormBaseParasite"/>
        </authorList>
    </citation>
    <scope>IDENTIFICATION</scope>
</reference>
<accession>A0A0M3IZ87</accession>
<evidence type="ECO:0000256" key="1">
    <source>
        <dbReference type="SAM" id="MobiDB-lite"/>
    </source>
</evidence>
<sequence length="456" mass="51148">MLNTAILMYNTNVETIRYVSTSLFKIPNTVVGSYRKHTGVDATRLSHRIHVCPVRNVERCASTVHYRVKVPNIVLTECNYIRMHATEKGIAVAHVITSAKGPSTTATPSKYLVSSIICRRYEEEVCMFGCDQIVRANPCSSTRKCEDVYEWCLQRSQEHQASIKRLNVNTMRNNIKNVVELVANNSSDPTTTIAATTTDPRDAVSSIDCRRYEQEVCMFGCDQIVRANPCSSTRKCEDVYKWCLRRSQRHLASIKRFNVNTMRNNIKNVELVANNSSDPTTTIAAATTDPRDAGKILFPISMFQCQLRLRTVTMSSTVCRRNEEEVCRIACDRIVRANPCSSTRKCEDVYKRCLRRCQEDFRASLKQLVVNTMRKNIKNVTGLAMNNSSDPTTTTAATTTDPRDAGPSTTATPANYLGLDAVGSSYQTRVRPVADVNTCTSGVLDKNIWLTSSNLW</sequence>
<dbReference type="AlphaFoldDB" id="A0A0M3IZ87"/>
<evidence type="ECO:0000313" key="4">
    <source>
        <dbReference type="WBParaSite" id="ASIM_0000056801-mRNA-1"/>
    </source>
</evidence>
<evidence type="ECO:0000313" key="3">
    <source>
        <dbReference type="Proteomes" id="UP000267096"/>
    </source>
</evidence>
<feature type="region of interest" description="Disordered" evidence="1">
    <location>
        <begin position="383"/>
        <end position="413"/>
    </location>
</feature>
<dbReference type="Proteomes" id="UP000267096">
    <property type="component" value="Unassembled WGS sequence"/>
</dbReference>
<evidence type="ECO:0000313" key="2">
    <source>
        <dbReference type="EMBL" id="VDK17743.1"/>
    </source>
</evidence>
<dbReference type="WBParaSite" id="ASIM_0000056801-mRNA-1">
    <property type="protein sequence ID" value="ASIM_0000056801-mRNA-1"/>
    <property type="gene ID" value="ASIM_0000056801"/>
</dbReference>
<proteinExistence type="predicted"/>
<reference evidence="2 3" key="2">
    <citation type="submission" date="2018-11" db="EMBL/GenBank/DDBJ databases">
        <authorList>
            <consortium name="Pathogen Informatics"/>
        </authorList>
    </citation>
    <scope>NUCLEOTIDE SEQUENCE [LARGE SCALE GENOMIC DNA]</scope>
</reference>
<organism evidence="4">
    <name type="scientific">Anisakis simplex</name>
    <name type="common">Herring worm</name>
    <dbReference type="NCBI Taxonomy" id="6269"/>
    <lineage>
        <taxon>Eukaryota</taxon>
        <taxon>Metazoa</taxon>
        <taxon>Ecdysozoa</taxon>
        <taxon>Nematoda</taxon>
        <taxon>Chromadorea</taxon>
        <taxon>Rhabditida</taxon>
        <taxon>Spirurina</taxon>
        <taxon>Ascaridomorpha</taxon>
        <taxon>Ascaridoidea</taxon>
        <taxon>Anisakidae</taxon>
        <taxon>Anisakis</taxon>
        <taxon>Anisakis simplex complex</taxon>
    </lineage>
</organism>
<gene>
    <name evidence="2" type="ORF">ASIM_LOCUS470</name>
</gene>
<protein>
    <submittedName>
        <fullName evidence="4">ShKT domain-containing protein</fullName>
    </submittedName>
</protein>